<keyword evidence="3 4" id="KW-0687">Ribonucleoprotein</keyword>
<dbReference type="CDD" id="cd01433">
    <property type="entry name" value="Ribosomal_L16_L10e"/>
    <property type="match status" value="1"/>
</dbReference>
<dbReference type="Pfam" id="PF00252">
    <property type="entry name" value="Ribosomal_L16"/>
    <property type="match status" value="1"/>
</dbReference>
<dbReference type="GO" id="GO:1990904">
    <property type="term" value="C:ribonucleoprotein complex"/>
    <property type="evidence" value="ECO:0007669"/>
    <property type="project" value="UniProtKB-KW"/>
</dbReference>
<dbReference type="GO" id="GO:0003735">
    <property type="term" value="F:structural constituent of ribosome"/>
    <property type="evidence" value="ECO:0007669"/>
    <property type="project" value="InterPro"/>
</dbReference>
<evidence type="ECO:0000313" key="6">
    <source>
        <dbReference type="Proteomes" id="UP000244811"/>
    </source>
</evidence>
<dbReference type="GO" id="GO:0005840">
    <property type="term" value="C:ribosome"/>
    <property type="evidence" value="ECO:0007669"/>
    <property type="project" value="UniProtKB-KW"/>
</dbReference>
<comment type="similarity">
    <text evidence="1 4">Belongs to the universal ribosomal protein uL16 family.</text>
</comment>
<dbReference type="InterPro" id="IPR000114">
    <property type="entry name" value="Ribosomal_uL16_bact-type"/>
</dbReference>
<keyword evidence="5" id="KW-0933">Apicoplast</keyword>
<dbReference type="GO" id="GO:0019843">
    <property type="term" value="F:rRNA binding"/>
    <property type="evidence" value="ECO:0007669"/>
    <property type="project" value="InterPro"/>
</dbReference>
<dbReference type="EMBL" id="CP102584">
    <property type="protein sequence ID" value="UVC46361.1"/>
    <property type="molecule type" value="Genomic_DNA"/>
</dbReference>
<dbReference type="PANTHER" id="PTHR12220:SF13">
    <property type="entry name" value="LARGE RIBOSOMAL SUBUNIT PROTEIN UL16M"/>
    <property type="match status" value="1"/>
</dbReference>
<name>A0A976SI30_THEOR</name>
<proteinExistence type="inferred from homology"/>
<keyword evidence="5" id="KW-0934">Plastid</keyword>
<keyword evidence="2 4" id="KW-0689">Ribosomal protein</keyword>
<dbReference type="PRINTS" id="PR00060">
    <property type="entry name" value="RIBOSOMALL16"/>
</dbReference>
<dbReference type="AlphaFoldDB" id="A0A976SI30"/>
<organism evidence="5 6">
    <name type="scientific">Theileria orientalis</name>
    <dbReference type="NCBI Taxonomy" id="68886"/>
    <lineage>
        <taxon>Eukaryota</taxon>
        <taxon>Sar</taxon>
        <taxon>Alveolata</taxon>
        <taxon>Apicomplexa</taxon>
        <taxon>Aconoidasida</taxon>
        <taxon>Piroplasmida</taxon>
        <taxon>Theileriidae</taxon>
        <taxon>Theileria</taxon>
    </lineage>
</organism>
<geneLocation type="apicoplast" evidence="5"/>
<reference evidence="5" key="1">
    <citation type="submission" date="2022-07" db="EMBL/GenBank/DDBJ databases">
        <title>Chromosomal assemblies of T. orientalis with long-read sequencing.</title>
        <authorList>
            <person name="Yam J."/>
            <person name="Bogema D.R."/>
            <person name="Micallef M.L."/>
            <person name="Djordjevic S."/>
            <person name="Jenkins C."/>
        </authorList>
    </citation>
    <scope>NUCLEOTIDE SEQUENCE</scope>
    <source>
        <strain evidence="5">Goon Nure</strain>
    </source>
</reference>
<dbReference type="InterPro" id="IPR036920">
    <property type="entry name" value="Ribosomal_uL16_sf"/>
</dbReference>
<dbReference type="InterPro" id="IPR020798">
    <property type="entry name" value="Ribosomal_uL16_CS"/>
</dbReference>
<dbReference type="PANTHER" id="PTHR12220">
    <property type="entry name" value="50S/60S RIBOSOMAL PROTEIN L16"/>
    <property type="match status" value="1"/>
</dbReference>
<dbReference type="Proteomes" id="UP000244811">
    <property type="component" value="Apicoplast Pltd"/>
</dbReference>
<dbReference type="InterPro" id="IPR047873">
    <property type="entry name" value="Ribosomal_uL16"/>
</dbReference>
<dbReference type="InterPro" id="IPR016180">
    <property type="entry name" value="Ribosomal_uL16_dom"/>
</dbReference>
<accession>A0A976SI30</accession>
<dbReference type="GO" id="GO:0006412">
    <property type="term" value="P:translation"/>
    <property type="evidence" value="ECO:0007669"/>
    <property type="project" value="InterPro"/>
</dbReference>
<dbReference type="SUPFAM" id="SSF54686">
    <property type="entry name" value="Ribosomal protein L16p/L10e"/>
    <property type="match status" value="1"/>
</dbReference>
<dbReference type="PROSITE" id="PS00701">
    <property type="entry name" value="RIBOSOMAL_L16_2"/>
    <property type="match status" value="1"/>
</dbReference>
<dbReference type="Gene3D" id="3.90.1170.10">
    <property type="entry name" value="Ribosomal protein L10e/L16"/>
    <property type="match status" value="1"/>
</dbReference>
<evidence type="ECO:0000256" key="1">
    <source>
        <dbReference type="ARBA" id="ARBA00008931"/>
    </source>
</evidence>
<sequence>MSNLSFPKTIKYNNNHMYKLKNIQKPYKLDYGDWGIVANESNIITPNQIESARCCISKNIKNYGKMWIKILPNHIISKKPKDSRMGAGKGKIFKWLFILKPGDVIFESTMVPLPIIIQTFKLVKKKLKVKTKLIINKNVQ</sequence>
<protein>
    <submittedName>
        <fullName evidence="5">Ribosomal protein L16</fullName>
    </submittedName>
</protein>
<evidence type="ECO:0000313" key="5">
    <source>
        <dbReference type="EMBL" id="UVC46361.1"/>
    </source>
</evidence>
<evidence type="ECO:0000256" key="3">
    <source>
        <dbReference type="ARBA" id="ARBA00023274"/>
    </source>
</evidence>
<dbReference type="NCBIfam" id="TIGR01164">
    <property type="entry name" value="rplP_bact"/>
    <property type="match status" value="1"/>
</dbReference>
<evidence type="ECO:0000256" key="4">
    <source>
        <dbReference type="RuleBase" id="RU004413"/>
    </source>
</evidence>
<gene>
    <name evidence="5" type="ORF">MACK_004151</name>
</gene>
<evidence type="ECO:0000256" key="2">
    <source>
        <dbReference type="ARBA" id="ARBA00022980"/>
    </source>
</evidence>